<dbReference type="EMBL" id="BJLJ01000010">
    <property type="protein sequence ID" value="GEA68382.1"/>
    <property type="molecule type" value="Genomic_DNA"/>
</dbReference>
<dbReference type="InterPro" id="IPR054658">
    <property type="entry name" value="Extrcyto_LP"/>
</dbReference>
<evidence type="ECO:0000313" key="2">
    <source>
        <dbReference type="EMBL" id="GEA68382.1"/>
    </source>
</evidence>
<accession>A0A4Y3JAK3</accession>
<feature type="signal peptide" evidence="1">
    <location>
        <begin position="1"/>
        <end position="21"/>
    </location>
</feature>
<evidence type="ECO:0008006" key="4">
    <source>
        <dbReference type="Google" id="ProtNLM"/>
    </source>
</evidence>
<sequence length="139" mass="15798">MYKTKLSLALMCTVLMNVVCAQPISHELKVTVKNNDVCIYTDNEHTYLGPDNYFIVFVGEYKPTQEFKSIYDKTYQGKDAKFPIKSEDCLSIPASVFEDTKLYDVNLESNKNFSELICISKKKNILSAKVVSPEDTTCN</sequence>
<dbReference type="NCBIfam" id="NF045616">
    <property type="entry name" value="Acin_mostly_LP"/>
    <property type="match status" value="1"/>
</dbReference>
<organism evidence="2 3">
    <name type="scientific">Acinetobacter pittii</name>
    <name type="common">Acinetobacter genomosp. 3</name>
    <dbReference type="NCBI Taxonomy" id="48296"/>
    <lineage>
        <taxon>Bacteria</taxon>
        <taxon>Pseudomonadati</taxon>
        <taxon>Pseudomonadota</taxon>
        <taxon>Gammaproteobacteria</taxon>
        <taxon>Moraxellales</taxon>
        <taxon>Moraxellaceae</taxon>
        <taxon>Acinetobacter</taxon>
        <taxon>Acinetobacter calcoaceticus/baumannii complex</taxon>
    </lineage>
</organism>
<dbReference type="Proteomes" id="UP000317717">
    <property type="component" value="Unassembled WGS sequence"/>
</dbReference>
<comment type="caution">
    <text evidence="2">The sequence shown here is derived from an EMBL/GenBank/DDBJ whole genome shotgun (WGS) entry which is preliminary data.</text>
</comment>
<name>A0A4Y3JAK3_ACIPI</name>
<protein>
    <recommendedName>
        <fullName evidence="4">Glycosyltransferase</fullName>
    </recommendedName>
</protein>
<dbReference type="AlphaFoldDB" id="A0A4Y3JAK3"/>
<evidence type="ECO:0000313" key="3">
    <source>
        <dbReference type="Proteomes" id="UP000317717"/>
    </source>
</evidence>
<feature type="chain" id="PRO_5021468513" description="Glycosyltransferase" evidence="1">
    <location>
        <begin position="22"/>
        <end position="139"/>
    </location>
</feature>
<dbReference type="RefSeq" id="WP_141316183.1">
    <property type="nucleotide sequence ID" value="NZ_BJLJ01000010.1"/>
</dbReference>
<gene>
    <name evidence="2" type="ORF">PA3_25400</name>
</gene>
<proteinExistence type="predicted"/>
<keyword evidence="1" id="KW-0732">Signal</keyword>
<evidence type="ECO:0000256" key="1">
    <source>
        <dbReference type="SAM" id="SignalP"/>
    </source>
</evidence>
<reference evidence="2 3" key="1">
    <citation type="submission" date="2019-06" db="EMBL/GenBank/DDBJ databases">
        <title>Whole genome shotgun sequence of Acinetobacter pittii NBRC 110514.</title>
        <authorList>
            <person name="Hosoyama A."/>
            <person name="Uohara A."/>
            <person name="Ohji S."/>
            <person name="Ichikawa N."/>
        </authorList>
    </citation>
    <scope>NUCLEOTIDE SEQUENCE [LARGE SCALE GENOMIC DNA]</scope>
    <source>
        <strain evidence="2 3">NBRC 110514</strain>
    </source>
</reference>